<dbReference type="InterPro" id="IPR015378">
    <property type="entry name" value="Transposase-like_Mu_C"/>
</dbReference>
<keyword evidence="4" id="KW-0614">Plasmid</keyword>
<evidence type="ECO:0000313" key="3">
    <source>
        <dbReference type="EMBL" id="URI07830.1"/>
    </source>
</evidence>
<proteinExistence type="predicted"/>
<dbReference type="PROSITE" id="PS50994">
    <property type="entry name" value="INTEGRASE"/>
    <property type="match status" value="1"/>
</dbReference>
<dbReference type="RefSeq" id="WP_250196059.1">
    <property type="nucleotide sequence ID" value="NZ_CP097635.1"/>
</dbReference>
<dbReference type="EMBL" id="CP097638">
    <property type="protein sequence ID" value="URI12084.1"/>
    <property type="molecule type" value="Genomic_DNA"/>
</dbReference>
<evidence type="ECO:0000259" key="2">
    <source>
        <dbReference type="PROSITE" id="PS50994"/>
    </source>
</evidence>
<name>A0ABY4S6H5_AQUTE</name>
<feature type="domain" description="Integrase catalytic" evidence="2">
    <location>
        <begin position="129"/>
        <end position="333"/>
    </location>
</feature>
<evidence type="ECO:0000313" key="4">
    <source>
        <dbReference type="EMBL" id="URI12084.1"/>
    </source>
</evidence>
<dbReference type="Proteomes" id="UP001056201">
    <property type="component" value="Plasmid B"/>
</dbReference>
<accession>A0ABY4S6H5</accession>
<geneLocation type="plasmid" evidence="4 5">
    <name>B</name>
</geneLocation>
<dbReference type="EMBL" id="CP097635">
    <property type="protein sequence ID" value="URI07830.1"/>
    <property type="molecule type" value="Genomic_DNA"/>
</dbReference>
<gene>
    <name evidence="3" type="ORF">MW290_04325</name>
    <name evidence="4" type="ORF">MW290_32485</name>
</gene>
<dbReference type="Proteomes" id="UP001056201">
    <property type="component" value="Chromosome 1"/>
</dbReference>
<evidence type="ECO:0000313" key="5">
    <source>
        <dbReference type="Proteomes" id="UP001056201"/>
    </source>
</evidence>
<reference evidence="3" key="1">
    <citation type="submission" date="2022-05" db="EMBL/GenBank/DDBJ databases">
        <title>An RpoN-dependent PEP-CTERM gene is involved in floc formation of an Aquincola tertiaricarbonis strain.</title>
        <authorList>
            <person name="Qiu D."/>
            <person name="Xia M."/>
        </authorList>
    </citation>
    <scope>NUCLEOTIDE SEQUENCE</scope>
    <source>
        <strain evidence="3">RN12</strain>
        <plasmid evidence="4">B</plasmid>
    </source>
</reference>
<dbReference type="Gene3D" id="3.30.420.10">
    <property type="entry name" value="Ribonuclease H-like superfamily/Ribonuclease H"/>
    <property type="match status" value="1"/>
</dbReference>
<keyword evidence="5" id="KW-1185">Reference proteome</keyword>
<dbReference type="InterPro" id="IPR036397">
    <property type="entry name" value="RNaseH_sf"/>
</dbReference>
<feature type="compositionally biased region" description="Polar residues" evidence="1">
    <location>
        <begin position="484"/>
        <end position="493"/>
    </location>
</feature>
<evidence type="ECO:0000256" key="1">
    <source>
        <dbReference type="SAM" id="MobiDB-lite"/>
    </source>
</evidence>
<feature type="region of interest" description="Disordered" evidence="1">
    <location>
        <begin position="465"/>
        <end position="511"/>
    </location>
</feature>
<dbReference type="Pfam" id="PF09299">
    <property type="entry name" value="Mu-transpos_C"/>
    <property type="match status" value="1"/>
</dbReference>
<dbReference type="InterPro" id="IPR012337">
    <property type="entry name" value="RNaseH-like_sf"/>
</dbReference>
<protein>
    <submittedName>
        <fullName evidence="3">DDE-type integrase/transposase/recombinase</fullName>
    </submittedName>
</protein>
<dbReference type="InterPro" id="IPR001584">
    <property type="entry name" value="Integrase_cat-core"/>
</dbReference>
<dbReference type="SUPFAM" id="SSF53098">
    <property type="entry name" value="Ribonuclease H-like"/>
    <property type="match status" value="1"/>
</dbReference>
<sequence length="511" mass="58241">MRREQAERAGQLLGVHWTTVYRLRARFLADPRTSALVPDAGGRRGEPWRLAPAVEAIVSSVVEQWFPRQRELAHPVLDTFNEVRRRCTEHGLVAPSRNTVARRLRSHRGQELQHLASLPGAAIAPGSFGADWPLEIVQIDHTQADVLIVDRFTRKVIGRPWLSVAIDLATRTVPAFFIGMERPGAGTVALLVSRIVQPKAAWLAHLGLQIDWPMAGLPQRLHLDNAAEFRSRALRLGCAQYGIELDHRPVGRPNYGGHIERMNRTLMQRLKGLPGATGNSPRGRKARKPEQRACLTLEEFERWLALEVGERYHHSEHRGLFRSTPFSAWQSLVEQRAPRQLAPGPDEAMKLLINFMPLAHRSIQADGLTIFYIRYWNPVFVVWREQRQRVRVRYHPEDLSRIFVSADGRNYVQANYADLRRPRITLWEQRAAVRALRAAHVPRVSEEHVFRAIGAQRQIVEQAERSARRARRNSKAPPAAPSPELQTRDSGQPTEVDYSKPVTPYAVEIWK</sequence>
<organism evidence="3 5">
    <name type="scientific">Aquincola tertiaricarbonis</name>
    <dbReference type="NCBI Taxonomy" id="391953"/>
    <lineage>
        <taxon>Bacteria</taxon>
        <taxon>Pseudomonadati</taxon>
        <taxon>Pseudomonadota</taxon>
        <taxon>Betaproteobacteria</taxon>
        <taxon>Burkholderiales</taxon>
        <taxon>Sphaerotilaceae</taxon>
        <taxon>Aquincola</taxon>
    </lineage>
</organism>